<dbReference type="Gene3D" id="3.30.450.40">
    <property type="match status" value="1"/>
</dbReference>
<keyword evidence="10" id="KW-0418">Kinase</keyword>
<name>A0A8D5AKG4_9GAMM</name>
<dbReference type="Pfam" id="PF00512">
    <property type="entry name" value="HisKA"/>
    <property type="match status" value="1"/>
</dbReference>
<dbReference type="Proteomes" id="UP000824988">
    <property type="component" value="Chromosome"/>
</dbReference>
<evidence type="ECO:0000259" key="20">
    <source>
        <dbReference type="PROSITE" id="PS50113"/>
    </source>
</evidence>
<feature type="domain" description="Histidine kinase" evidence="17">
    <location>
        <begin position="860"/>
        <end position="1080"/>
    </location>
</feature>
<dbReference type="InterPro" id="IPR035965">
    <property type="entry name" value="PAS-like_dom_sf"/>
</dbReference>
<dbReference type="SMART" id="SM00086">
    <property type="entry name" value="PAC"/>
    <property type="match status" value="2"/>
</dbReference>
<dbReference type="PRINTS" id="PR00344">
    <property type="entry name" value="BCTRLSENSOR"/>
</dbReference>
<feature type="domain" description="PAS" evidence="19">
    <location>
        <begin position="418"/>
        <end position="449"/>
    </location>
</feature>
<evidence type="ECO:0000256" key="13">
    <source>
        <dbReference type="ARBA" id="ARBA00023012"/>
    </source>
</evidence>
<dbReference type="PROSITE" id="PS50110">
    <property type="entry name" value="RESPONSE_REGULATORY"/>
    <property type="match status" value="3"/>
</dbReference>
<dbReference type="InterPro" id="IPR004358">
    <property type="entry name" value="Sig_transdc_His_kin-like_C"/>
</dbReference>
<evidence type="ECO:0000256" key="2">
    <source>
        <dbReference type="ARBA" id="ARBA00004429"/>
    </source>
</evidence>
<dbReference type="PROSITE" id="PS50109">
    <property type="entry name" value="HIS_KIN"/>
    <property type="match status" value="1"/>
</dbReference>
<dbReference type="SUPFAM" id="SSF47226">
    <property type="entry name" value="Histidine-containing phosphotransfer domain, HPT domain"/>
    <property type="match status" value="1"/>
</dbReference>
<comment type="subcellular location">
    <subcellularLocation>
        <location evidence="2">Cell inner membrane</location>
        <topology evidence="2">Multi-pass membrane protein</topology>
    </subcellularLocation>
</comment>
<feature type="domain" description="Response regulatory" evidence="18">
    <location>
        <begin position="1104"/>
        <end position="1221"/>
    </location>
</feature>
<evidence type="ECO:0000259" key="17">
    <source>
        <dbReference type="PROSITE" id="PS50109"/>
    </source>
</evidence>
<feature type="modified residue" description="4-aspartylphosphate" evidence="16">
    <location>
        <position position="319"/>
    </location>
</feature>
<dbReference type="SUPFAM" id="SSF55874">
    <property type="entry name" value="ATPase domain of HSP90 chaperone/DNA topoisomerase II/histidine kinase"/>
    <property type="match status" value="1"/>
</dbReference>
<dbReference type="Pfam" id="PF02518">
    <property type="entry name" value="HATPase_c"/>
    <property type="match status" value="1"/>
</dbReference>
<evidence type="ECO:0000313" key="22">
    <source>
        <dbReference type="EMBL" id="BBL71101.1"/>
    </source>
</evidence>
<dbReference type="Gene3D" id="3.30.450.20">
    <property type="entry name" value="PAS domain"/>
    <property type="match status" value="2"/>
</dbReference>
<evidence type="ECO:0000256" key="6">
    <source>
        <dbReference type="ARBA" id="ARBA00022553"/>
    </source>
</evidence>
<accession>A0A8D5AKG4</accession>
<feature type="modified residue" description="4-aspartylphosphate" evidence="16">
    <location>
        <position position="194"/>
    </location>
</feature>
<dbReference type="GO" id="GO:0005524">
    <property type="term" value="F:ATP binding"/>
    <property type="evidence" value="ECO:0007669"/>
    <property type="project" value="UniProtKB-KW"/>
</dbReference>
<dbReference type="SMART" id="SM00387">
    <property type="entry name" value="HATPase_c"/>
    <property type="match status" value="1"/>
</dbReference>
<organism evidence="22 23">
    <name type="scientific">Methylogaea oryzae</name>
    <dbReference type="NCBI Taxonomy" id="1295382"/>
    <lineage>
        <taxon>Bacteria</taxon>
        <taxon>Pseudomonadati</taxon>
        <taxon>Pseudomonadota</taxon>
        <taxon>Gammaproteobacteria</taxon>
        <taxon>Methylococcales</taxon>
        <taxon>Methylococcaceae</taxon>
        <taxon>Methylogaea</taxon>
    </lineage>
</organism>
<protein>
    <recommendedName>
        <fullName evidence="3">histidine kinase</fullName>
        <ecNumber evidence="3">2.7.13.3</ecNumber>
    </recommendedName>
</protein>
<evidence type="ECO:0000256" key="7">
    <source>
        <dbReference type="ARBA" id="ARBA00022679"/>
    </source>
</evidence>
<evidence type="ECO:0000256" key="15">
    <source>
        <dbReference type="PROSITE-ProRule" id="PRU00110"/>
    </source>
</evidence>
<dbReference type="InterPro" id="IPR036641">
    <property type="entry name" value="HPT_dom_sf"/>
</dbReference>
<dbReference type="SUPFAM" id="SSF47384">
    <property type="entry name" value="Homodimeric domain of signal transducing histidine kinase"/>
    <property type="match status" value="1"/>
</dbReference>
<gene>
    <name evidence="22" type="ORF">MoryE10_17070</name>
</gene>
<keyword evidence="9" id="KW-0547">Nucleotide-binding</keyword>
<keyword evidence="5" id="KW-0997">Cell inner membrane</keyword>
<keyword evidence="11" id="KW-0067">ATP-binding</keyword>
<evidence type="ECO:0000256" key="11">
    <source>
        <dbReference type="ARBA" id="ARBA00022840"/>
    </source>
</evidence>
<dbReference type="Pfam" id="PF08447">
    <property type="entry name" value="PAS_3"/>
    <property type="match status" value="2"/>
</dbReference>
<dbReference type="Pfam" id="PF13185">
    <property type="entry name" value="GAF_2"/>
    <property type="match status" value="1"/>
</dbReference>
<evidence type="ECO:0000256" key="12">
    <source>
        <dbReference type="ARBA" id="ARBA00022989"/>
    </source>
</evidence>
<dbReference type="SMART" id="SM00091">
    <property type="entry name" value="PAS"/>
    <property type="match status" value="2"/>
</dbReference>
<dbReference type="GO" id="GO:0000155">
    <property type="term" value="F:phosphorelay sensor kinase activity"/>
    <property type="evidence" value="ECO:0007669"/>
    <property type="project" value="InterPro"/>
</dbReference>
<feature type="domain" description="Response regulatory" evidence="18">
    <location>
        <begin position="270"/>
        <end position="385"/>
    </location>
</feature>
<comment type="caution">
    <text evidence="15">Lacks conserved residue(s) required for the propagation of feature annotation.</text>
</comment>
<dbReference type="InterPro" id="IPR036097">
    <property type="entry name" value="HisK_dim/P_sf"/>
</dbReference>
<dbReference type="GO" id="GO:0009927">
    <property type="term" value="F:histidine phosphotransfer kinase activity"/>
    <property type="evidence" value="ECO:0007669"/>
    <property type="project" value="TreeGrafter"/>
</dbReference>
<evidence type="ECO:0000256" key="16">
    <source>
        <dbReference type="PROSITE-ProRule" id="PRU00169"/>
    </source>
</evidence>
<comment type="catalytic activity">
    <reaction evidence="1">
        <text>ATP + protein L-histidine = ADP + protein N-phospho-L-histidine.</text>
        <dbReference type="EC" id="2.7.13.3"/>
    </reaction>
</comment>
<dbReference type="Pfam" id="PF00072">
    <property type="entry name" value="Response_reg"/>
    <property type="match status" value="3"/>
</dbReference>
<dbReference type="NCBIfam" id="TIGR00229">
    <property type="entry name" value="sensory_box"/>
    <property type="match status" value="1"/>
</dbReference>
<dbReference type="InterPro" id="IPR036890">
    <property type="entry name" value="HATPase_C_sf"/>
</dbReference>
<dbReference type="InterPro" id="IPR008207">
    <property type="entry name" value="Sig_transdc_His_kin_Hpt_dom"/>
</dbReference>
<keyword evidence="23" id="KW-1185">Reference proteome</keyword>
<dbReference type="InterPro" id="IPR000014">
    <property type="entry name" value="PAS"/>
</dbReference>
<feature type="domain" description="PAC" evidence="20">
    <location>
        <begin position="473"/>
        <end position="528"/>
    </location>
</feature>
<evidence type="ECO:0000256" key="3">
    <source>
        <dbReference type="ARBA" id="ARBA00012438"/>
    </source>
</evidence>
<dbReference type="Gene3D" id="3.40.50.2300">
    <property type="match status" value="3"/>
</dbReference>
<keyword evidence="8" id="KW-0812">Transmembrane</keyword>
<dbReference type="AlphaFoldDB" id="A0A8D5AKG4"/>
<dbReference type="Gene3D" id="1.10.287.130">
    <property type="match status" value="1"/>
</dbReference>
<sequence>MNHKDHPQRHLRRLRAQYSRQIPEKIREISDAWHAVQAEGMVERDDFLALADRLQRLLGSAGTFGYAALSQVAQGFERFLRSAGDTACGSPSPQLTAQMESFLSWLDMAQRLMDEERLSMVEIVDDSAFMLPTAEDMAQRRAQAAVYLLKADTAFSRDFCLGMELRGYRVRHFDRTDAFAAAVAEQPPDVAIMDVALGGGREGLELAADLRRSGQLTAPIVFLTVRSDFQSRLEAARVGSAHYFVKPVDIEQVAHALDGLISCHGDEPCRVALLQDGDAAANPYRRWLEAAGMSVTVLENPESVVRLLDAAPPELLLIDLQRSDCSGAEVAAVVRQFDGCADIPILLLSGDGQTPSAAGLYQGGDEYLGGPVSEARLLESVKARVRRYRDLQWAARQARLAVNDLQNFKLALDQHAIVSITDRQGTILYANNKFCQISGYTHQELIGQNHRIVKGDMPAEVYADLWRTIAAGREWRGELRNKSKDGRYYWVESSVMPLGRDAHGVPERYIAIRTEVTALKQVQEALAESDERLRRSQYYANVGTWDWDIATDHVICSERVGALFGGPEGVSNLSYEDFLDAVHPDDRDQVAAAMAACLDSGLALDLEHRVLWPDASIHWLNHRGDVTRTLEGRPLHLLGVVTDVTWRKQAEETLLKQKELLEVLRQAVLRYIGEEDTHDIAVYLLRALVDLTDSQYGLLGEVKYDAGGSPYLLTQAMSSNAGEQASRAMNQGRSGQGVEIHNLHSLLGSVLTSGKPVLSNNVAADPRGSGMLPQQLVVSTFLGVPVYYGGRMVAMYGIANRAQGYDDALLEFLRPFDATVAVVADAMRRADETRALQAQVLQARDEAERASSAKTEFLSRMSHELRTPLNAVLGFAQLLENDPDEPLSNCQKDSVDQILVAGWHLLKLINEVLDLSRIESGKVSLEVGDMEVEPLLDECLALLSPVAAQRKIRINLERASVQGCWLRGDEMRFKQVLLNLLSNAIKYNREGGDVRVGCSPVGGDYVRISVSDTGEGLTEEKQAHLFEAFNRMGAEHSGVEGTGIGLVIVKRLVEMMGGEIGVHSEVGQGSEFWVTLPRGQAAAGQASVAIAPSAEERVAVIRYKVLYVEDNVANLRMVERLLARYAQYEMMSAPDAELGVELARSHRPDLILMDINLPGMDGYAALRWLRAHKETSAIPVVALSANAMQNDIQRGLSAGFDAYLAKPVSMNELLDTLERFTAR</sequence>
<keyword evidence="7" id="KW-0808">Transferase</keyword>
<dbReference type="InterPro" id="IPR000700">
    <property type="entry name" value="PAS-assoc_C"/>
</dbReference>
<feature type="domain" description="HPt" evidence="21">
    <location>
        <begin position="7"/>
        <end position="116"/>
    </location>
</feature>
<dbReference type="RefSeq" id="WP_054772727.1">
    <property type="nucleotide sequence ID" value="NZ_AP019782.1"/>
</dbReference>
<dbReference type="Pfam" id="PF01627">
    <property type="entry name" value="Hpt"/>
    <property type="match status" value="1"/>
</dbReference>
<feature type="modified residue" description="4-aspartylphosphate" evidence="16">
    <location>
        <position position="1154"/>
    </location>
</feature>
<dbReference type="SMART" id="SM00448">
    <property type="entry name" value="REC"/>
    <property type="match status" value="3"/>
</dbReference>
<keyword evidence="4" id="KW-1003">Cell membrane</keyword>
<evidence type="ECO:0000256" key="1">
    <source>
        <dbReference type="ARBA" id="ARBA00000085"/>
    </source>
</evidence>
<dbReference type="InterPro" id="IPR013655">
    <property type="entry name" value="PAS_fold_3"/>
</dbReference>
<dbReference type="CDD" id="cd00082">
    <property type="entry name" value="HisKA"/>
    <property type="match status" value="1"/>
</dbReference>
<keyword evidence="13" id="KW-0902">Two-component regulatory system</keyword>
<proteinExistence type="predicted"/>
<dbReference type="InterPro" id="IPR011006">
    <property type="entry name" value="CheY-like_superfamily"/>
</dbReference>
<evidence type="ECO:0000256" key="5">
    <source>
        <dbReference type="ARBA" id="ARBA00022519"/>
    </source>
</evidence>
<dbReference type="PANTHER" id="PTHR43047">
    <property type="entry name" value="TWO-COMPONENT HISTIDINE PROTEIN KINASE"/>
    <property type="match status" value="1"/>
</dbReference>
<dbReference type="InterPro" id="IPR029016">
    <property type="entry name" value="GAF-like_dom_sf"/>
</dbReference>
<evidence type="ECO:0000259" key="21">
    <source>
        <dbReference type="PROSITE" id="PS50894"/>
    </source>
</evidence>
<keyword evidence="14" id="KW-0472">Membrane</keyword>
<dbReference type="EC" id="2.7.13.3" evidence="3"/>
<dbReference type="InterPro" id="IPR003661">
    <property type="entry name" value="HisK_dim/P_dom"/>
</dbReference>
<dbReference type="InterPro" id="IPR001610">
    <property type="entry name" value="PAC"/>
</dbReference>
<dbReference type="InterPro" id="IPR003018">
    <property type="entry name" value="GAF"/>
</dbReference>
<keyword evidence="6 16" id="KW-0597">Phosphoprotein</keyword>
<dbReference type="SUPFAM" id="SSF55781">
    <property type="entry name" value="GAF domain-like"/>
    <property type="match status" value="1"/>
</dbReference>
<reference evidence="22" key="1">
    <citation type="submission" date="2019-06" db="EMBL/GenBank/DDBJ databases">
        <title>Complete genome sequence of Methylogaea oryzae strain JCM16910.</title>
        <authorList>
            <person name="Asakawa S."/>
        </authorList>
    </citation>
    <scope>NUCLEOTIDE SEQUENCE</scope>
    <source>
        <strain evidence="22">E10</strain>
    </source>
</reference>
<evidence type="ECO:0000256" key="10">
    <source>
        <dbReference type="ARBA" id="ARBA00022777"/>
    </source>
</evidence>
<dbReference type="CDD" id="cd16922">
    <property type="entry name" value="HATPase_EvgS-ArcB-TorS-like"/>
    <property type="match status" value="1"/>
</dbReference>
<dbReference type="CDD" id="cd00130">
    <property type="entry name" value="PAS"/>
    <property type="match status" value="2"/>
</dbReference>
<evidence type="ECO:0000256" key="8">
    <source>
        <dbReference type="ARBA" id="ARBA00022692"/>
    </source>
</evidence>
<dbReference type="GO" id="GO:0005886">
    <property type="term" value="C:plasma membrane"/>
    <property type="evidence" value="ECO:0007669"/>
    <property type="project" value="UniProtKB-SubCell"/>
</dbReference>
<dbReference type="InterPro" id="IPR005467">
    <property type="entry name" value="His_kinase_dom"/>
</dbReference>
<dbReference type="Gene3D" id="3.30.565.10">
    <property type="entry name" value="Histidine kinase-like ATPase, C-terminal domain"/>
    <property type="match status" value="1"/>
</dbReference>
<dbReference type="InterPro" id="IPR003594">
    <property type="entry name" value="HATPase_dom"/>
</dbReference>
<dbReference type="EMBL" id="AP019782">
    <property type="protein sequence ID" value="BBL71101.1"/>
    <property type="molecule type" value="Genomic_DNA"/>
</dbReference>
<feature type="domain" description="Response regulatory" evidence="18">
    <location>
        <begin position="145"/>
        <end position="261"/>
    </location>
</feature>
<evidence type="ECO:0000256" key="14">
    <source>
        <dbReference type="ARBA" id="ARBA00023136"/>
    </source>
</evidence>
<dbReference type="Gene3D" id="2.10.70.100">
    <property type="match status" value="1"/>
</dbReference>
<dbReference type="PROSITE" id="PS50112">
    <property type="entry name" value="PAS"/>
    <property type="match status" value="1"/>
</dbReference>
<dbReference type="SMART" id="SM00388">
    <property type="entry name" value="HisKA"/>
    <property type="match status" value="1"/>
</dbReference>
<evidence type="ECO:0000256" key="9">
    <source>
        <dbReference type="ARBA" id="ARBA00022741"/>
    </source>
</evidence>
<dbReference type="FunFam" id="3.30.565.10:FF:000023">
    <property type="entry name" value="PAS domain-containing sensor histidine kinase"/>
    <property type="match status" value="1"/>
</dbReference>
<evidence type="ECO:0000259" key="18">
    <source>
        <dbReference type="PROSITE" id="PS50110"/>
    </source>
</evidence>
<dbReference type="KEGG" id="moz:MoryE10_17070"/>
<dbReference type="PROSITE" id="PS50894">
    <property type="entry name" value="HPT"/>
    <property type="match status" value="1"/>
</dbReference>
<keyword evidence="12" id="KW-1133">Transmembrane helix</keyword>
<dbReference type="PANTHER" id="PTHR43047:SF72">
    <property type="entry name" value="OSMOSENSING HISTIDINE PROTEIN KINASE SLN1"/>
    <property type="match status" value="1"/>
</dbReference>
<dbReference type="PROSITE" id="PS50113">
    <property type="entry name" value="PAC"/>
    <property type="match status" value="2"/>
</dbReference>
<feature type="domain" description="PAC" evidence="20">
    <location>
        <begin position="604"/>
        <end position="656"/>
    </location>
</feature>
<evidence type="ECO:0000259" key="19">
    <source>
        <dbReference type="PROSITE" id="PS50112"/>
    </source>
</evidence>
<dbReference type="InterPro" id="IPR001789">
    <property type="entry name" value="Sig_transdc_resp-reg_receiver"/>
</dbReference>
<dbReference type="SUPFAM" id="SSF55785">
    <property type="entry name" value="PYP-like sensor domain (PAS domain)"/>
    <property type="match status" value="2"/>
</dbReference>
<evidence type="ECO:0000313" key="23">
    <source>
        <dbReference type="Proteomes" id="UP000824988"/>
    </source>
</evidence>
<dbReference type="SUPFAM" id="SSF52172">
    <property type="entry name" value="CheY-like"/>
    <property type="match status" value="3"/>
</dbReference>
<evidence type="ECO:0000256" key="4">
    <source>
        <dbReference type="ARBA" id="ARBA00022475"/>
    </source>
</evidence>